<evidence type="ECO:0000313" key="1">
    <source>
        <dbReference type="EMBL" id="SEQ61545.1"/>
    </source>
</evidence>
<dbReference type="Gene3D" id="1.20.1600.10">
    <property type="entry name" value="Outer membrane efflux proteins (OEP)"/>
    <property type="match status" value="1"/>
</dbReference>
<protein>
    <submittedName>
        <fullName evidence="1">Uncharacterized protein</fullName>
    </submittedName>
</protein>
<evidence type="ECO:0000313" key="2">
    <source>
        <dbReference type="Proteomes" id="UP000199021"/>
    </source>
</evidence>
<accession>A0A1H9HGW2</accession>
<keyword evidence="2" id="KW-1185">Reference proteome</keyword>
<organism evidence="1 2">
    <name type="scientific">Neolewinella agarilytica</name>
    <dbReference type="NCBI Taxonomy" id="478744"/>
    <lineage>
        <taxon>Bacteria</taxon>
        <taxon>Pseudomonadati</taxon>
        <taxon>Bacteroidota</taxon>
        <taxon>Saprospiria</taxon>
        <taxon>Saprospirales</taxon>
        <taxon>Lewinellaceae</taxon>
        <taxon>Neolewinella</taxon>
    </lineage>
</organism>
<dbReference type="InParanoid" id="A0A1H9HGW2"/>
<gene>
    <name evidence="1" type="ORF">SAMN05444359_112156</name>
</gene>
<dbReference type="SUPFAM" id="SSF56954">
    <property type="entry name" value="Outer membrane efflux proteins (OEP)"/>
    <property type="match status" value="1"/>
</dbReference>
<proteinExistence type="predicted"/>
<dbReference type="STRING" id="478744.SAMN05444359_112156"/>
<sequence length="150" mass="17326">MRMTHLKKSFSVGIGFDVPLRRSSTRELNELKINILESQSQLRSLANDLDKEAFALLQDLSNQIEKYDLVDSQIEKGQSEFVLQEYRKIAETPPLALLKLRENTLKIELLLQEIQYGIMLSYIAYLDVTGLLSERPLKNYLSKDLTVLEH</sequence>
<dbReference type="AlphaFoldDB" id="A0A1H9HGW2"/>
<dbReference type="EMBL" id="FOFB01000012">
    <property type="protein sequence ID" value="SEQ61545.1"/>
    <property type="molecule type" value="Genomic_DNA"/>
</dbReference>
<reference evidence="2" key="1">
    <citation type="submission" date="2016-10" db="EMBL/GenBank/DDBJ databases">
        <authorList>
            <person name="Varghese N."/>
            <person name="Submissions S."/>
        </authorList>
    </citation>
    <scope>NUCLEOTIDE SEQUENCE [LARGE SCALE GENOMIC DNA]</scope>
    <source>
        <strain evidence="2">DSM 24740</strain>
    </source>
</reference>
<name>A0A1H9HGW2_9BACT</name>
<dbReference type="Proteomes" id="UP000199021">
    <property type="component" value="Unassembled WGS sequence"/>
</dbReference>